<proteinExistence type="predicted"/>
<gene>
    <name evidence="1" type="ORF">METZ01_LOCUS95437</name>
</gene>
<accession>A0A381VSP3</accession>
<evidence type="ECO:0000313" key="1">
    <source>
        <dbReference type="EMBL" id="SVA42583.1"/>
    </source>
</evidence>
<sequence length="97" mass="10978">MIAVIIKIVWVKPLFKRLLEIGPFPIDGGIPGRVTVALLVDRGLTEDAFIRQAQSLSRYAGWRIERIAFPLIAPVAECKCLFHHQVHRFGRGRCSLQ</sequence>
<dbReference type="AlphaFoldDB" id="A0A381VSP3"/>
<protein>
    <submittedName>
        <fullName evidence="1">Uncharacterized protein</fullName>
    </submittedName>
</protein>
<name>A0A381VSP3_9ZZZZ</name>
<dbReference type="EMBL" id="UINC01009496">
    <property type="protein sequence ID" value="SVA42583.1"/>
    <property type="molecule type" value="Genomic_DNA"/>
</dbReference>
<reference evidence="1" key="1">
    <citation type="submission" date="2018-05" db="EMBL/GenBank/DDBJ databases">
        <authorList>
            <person name="Lanie J.A."/>
            <person name="Ng W.-L."/>
            <person name="Kazmierczak K.M."/>
            <person name="Andrzejewski T.M."/>
            <person name="Davidsen T.M."/>
            <person name="Wayne K.J."/>
            <person name="Tettelin H."/>
            <person name="Glass J.I."/>
            <person name="Rusch D."/>
            <person name="Podicherti R."/>
            <person name="Tsui H.-C.T."/>
            <person name="Winkler M.E."/>
        </authorList>
    </citation>
    <scope>NUCLEOTIDE SEQUENCE</scope>
</reference>
<organism evidence="1">
    <name type="scientific">marine metagenome</name>
    <dbReference type="NCBI Taxonomy" id="408172"/>
    <lineage>
        <taxon>unclassified sequences</taxon>
        <taxon>metagenomes</taxon>
        <taxon>ecological metagenomes</taxon>
    </lineage>
</organism>